<proteinExistence type="predicted"/>
<gene>
    <name evidence="1" type="ordered locus">Acav_3510</name>
</gene>
<reference evidence="1" key="1">
    <citation type="submission" date="2011-02" db="EMBL/GenBank/DDBJ databases">
        <title>Complete sequence of Acidovorax avenae subsp. avenae ATCC 19860.</title>
        <authorList>
            <consortium name="US DOE Joint Genome Institute"/>
            <person name="Lucas S."/>
            <person name="Copeland A."/>
            <person name="Lapidus A."/>
            <person name="Cheng J.-F."/>
            <person name="Goodwin L."/>
            <person name="Pitluck S."/>
            <person name="Chertkov O."/>
            <person name="Held B."/>
            <person name="Detter J.C."/>
            <person name="Han C."/>
            <person name="Tapia R."/>
            <person name="Land M."/>
            <person name="Hauser L."/>
            <person name="Kyrpides N."/>
            <person name="Ivanova N."/>
            <person name="Ovchinnikova G."/>
            <person name="Pagani I."/>
            <person name="Gordon S."/>
            <person name="Woyke T."/>
        </authorList>
    </citation>
    <scope>NUCLEOTIDE SEQUENCE</scope>
    <source>
        <strain evidence="1">ATCC 19860</strain>
    </source>
</reference>
<dbReference type="GeneID" id="34235402"/>
<dbReference type="OrthoDB" id="6538688at2"/>
<dbReference type="Pfam" id="PF08813">
    <property type="entry name" value="Phage_tail_3"/>
    <property type="match status" value="1"/>
</dbReference>
<dbReference type="Gene3D" id="4.10.410.40">
    <property type="match status" value="1"/>
</dbReference>
<sequence length="215" mass="22496">MAVSLPDGATVAIATGYGTAKAITAISNAAPGVATSTAHGLANGAFFELKSGWQKISERIFKAANVAANALEIAGSDTADVNRFPAGSSAGSLREILAWTQIPQILEFTTNGGDQQFANFSFLEEDYERQLPTVTGAQSIQIGIGDDPTLPGYQALKAAGESRAIRAVKVALPNGSVILYNGYVSFNETPTLTKGQVMQVRATISLQGRPVRYTA</sequence>
<dbReference type="KEGG" id="aaa:Acav_3510"/>
<evidence type="ECO:0000313" key="1">
    <source>
        <dbReference type="EMBL" id="ADX47409.1"/>
    </source>
</evidence>
<protein>
    <submittedName>
        <fullName evidence="1">Tail protein 3</fullName>
    </submittedName>
</protein>
<dbReference type="AlphaFoldDB" id="F0QBQ0"/>
<evidence type="ECO:0000313" key="2">
    <source>
        <dbReference type="Proteomes" id="UP000002482"/>
    </source>
</evidence>
<name>F0QBQ0_PARA1</name>
<accession>F0QBQ0</accession>
<dbReference type="RefSeq" id="WP_013595894.1">
    <property type="nucleotide sequence ID" value="NC_015138.1"/>
</dbReference>
<dbReference type="Proteomes" id="UP000002482">
    <property type="component" value="Chromosome"/>
</dbReference>
<dbReference type="InterPro" id="IPR014918">
    <property type="entry name" value="Phage_tail_3"/>
</dbReference>
<dbReference type="EMBL" id="CP002521">
    <property type="protein sequence ID" value="ADX47409.1"/>
    <property type="molecule type" value="Genomic_DNA"/>
</dbReference>
<keyword evidence="2" id="KW-1185">Reference proteome</keyword>
<organism evidence="1 2">
    <name type="scientific">Paracidovorax avenae (strain ATCC 19860 / DSM 7227 / CCUG 15838 / JCM 20985 / LMG 2117 / NCPPB 1011)</name>
    <name type="common">Acidovorax avenae</name>
    <dbReference type="NCBI Taxonomy" id="643561"/>
    <lineage>
        <taxon>Bacteria</taxon>
        <taxon>Pseudomonadati</taxon>
        <taxon>Pseudomonadota</taxon>
        <taxon>Betaproteobacteria</taxon>
        <taxon>Burkholderiales</taxon>
        <taxon>Comamonadaceae</taxon>
        <taxon>Paracidovorax</taxon>
    </lineage>
</organism>
<dbReference type="HOGENOM" id="CLU_077899_0_1_4"/>